<gene>
    <name evidence="5" type="ORF">SARC_04728</name>
</gene>
<evidence type="ECO:0000259" key="4">
    <source>
        <dbReference type="Pfam" id="PF13476"/>
    </source>
</evidence>
<accession>A0A0L0G1N5</accession>
<dbReference type="PANTHER" id="PTHR45916:SF1">
    <property type="entry name" value="STRUCTURAL MAINTENANCE OF CHROMOSOMES PROTEIN 5"/>
    <property type="match status" value="1"/>
</dbReference>
<dbReference type="GO" id="GO:0016887">
    <property type="term" value="F:ATP hydrolysis activity"/>
    <property type="evidence" value="ECO:0007669"/>
    <property type="project" value="InterPro"/>
</dbReference>
<dbReference type="eggNOG" id="KOG0979">
    <property type="taxonomic scope" value="Eukaryota"/>
</dbReference>
<dbReference type="OrthoDB" id="10254973at2759"/>
<evidence type="ECO:0000313" key="6">
    <source>
        <dbReference type="Proteomes" id="UP000054560"/>
    </source>
</evidence>
<keyword evidence="6" id="KW-1185">Reference proteome</keyword>
<dbReference type="RefSeq" id="XP_014156907.1">
    <property type="nucleotide sequence ID" value="XM_014301432.1"/>
</dbReference>
<feature type="domain" description="Rad50/SbcC-type AAA" evidence="4">
    <location>
        <begin position="15"/>
        <end position="152"/>
    </location>
</feature>
<dbReference type="GO" id="GO:0005634">
    <property type="term" value="C:nucleus"/>
    <property type="evidence" value="ECO:0007669"/>
    <property type="project" value="TreeGrafter"/>
</dbReference>
<dbReference type="Gene3D" id="3.40.50.300">
    <property type="entry name" value="P-loop containing nucleotide triphosphate hydrolases"/>
    <property type="match status" value="1"/>
</dbReference>
<dbReference type="STRING" id="667725.A0A0L0G1N5"/>
<evidence type="ECO:0000256" key="3">
    <source>
        <dbReference type="ARBA" id="ARBA00023054"/>
    </source>
</evidence>
<reference evidence="5 6" key="1">
    <citation type="submission" date="2011-02" db="EMBL/GenBank/DDBJ databases">
        <title>The Genome Sequence of Sphaeroforma arctica JP610.</title>
        <authorList>
            <consortium name="The Broad Institute Genome Sequencing Platform"/>
            <person name="Russ C."/>
            <person name="Cuomo C."/>
            <person name="Young S.K."/>
            <person name="Zeng Q."/>
            <person name="Gargeya S."/>
            <person name="Alvarado L."/>
            <person name="Berlin A."/>
            <person name="Chapman S.B."/>
            <person name="Chen Z."/>
            <person name="Freedman E."/>
            <person name="Gellesch M."/>
            <person name="Goldberg J."/>
            <person name="Griggs A."/>
            <person name="Gujja S."/>
            <person name="Heilman E."/>
            <person name="Heiman D."/>
            <person name="Howarth C."/>
            <person name="Mehta T."/>
            <person name="Neiman D."/>
            <person name="Pearson M."/>
            <person name="Roberts A."/>
            <person name="Saif S."/>
            <person name="Shea T."/>
            <person name="Shenoy N."/>
            <person name="Sisk P."/>
            <person name="Stolte C."/>
            <person name="Sykes S."/>
            <person name="White J."/>
            <person name="Yandava C."/>
            <person name="Burger G."/>
            <person name="Gray M.W."/>
            <person name="Holland P.W.H."/>
            <person name="King N."/>
            <person name="Lang F.B.F."/>
            <person name="Roger A.J."/>
            <person name="Ruiz-Trillo I."/>
            <person name="Haas B."/>
            <person name="Nusbaum C."/>
            <person name="Birren B."/>
        </authorList>
    </citation>
    <scope>NUCLEOTIDE SEQUENCE [LARGE SCALE GENOMIC DNA]</scope>
    <source>
        <strain evidence="5 6">JP610</strain>
    </source>
</reference>
<evidence type="ECO:0000256" key="2">
    <source>
        <dbReference type="ARBA" id="ARBA00018687"/>
    </source>
</evidence>
<proteinExistence type="inferred from homology"/>
<name>A0A0L0G1N5_9EUKA</name>
<dbReference type="InterPro" id="IPR027417">
    <property type="entry name" value="P-loop_NTPase"/>
</dbReference>
<keyword evidence="3" id="KW-0175">Coiled coil</keyword>
<dbReference type="InterPro" id="IPR038729">
    <property type="entry name" value="Rad50/SbcC_AAA"/>
</dbReference>
<dbReference type="GO" id="GO:0030915">
    <property type="term" value="C:Smc5-Smc6 complex"/>
    <property type="evidence" value="ECO:0007669"/>
    <property type="project" value="TreeGrafter"/>
</dbReference>
<protein>
    <recommendedName>
        <fullName evidence="2">Structural maintenance of chromosomes protein 5</fullName>
    </recommendedName>
</protein>
<dbReference type="SUPFAM" id="SSF52540">
    <property type="entry name" value="P-loop containing nucleoside triphosphate hydrolases"/>
    <property type="match status" value="1"/>
</dbReference>
<dbReference type="GeneID" id="25905232"/>
<dbReference type="PANTHER" id="PTHR45916">
    <property type="entry name" value="STRUCTURAL MAINTENANCE OF CHROMOSOMES PROTEIN 5"/>
    <property type="match status" value="1"/>
</dbReference>
<dbReference type="AlphaFoldDB" id="A0A0L0G1N5"/>
<dbReference type="EMBL" id="KQ241873">
    <property type="protein sequence ID" value="KNC83005.1"/>
    <property type="molecule type" value="Genomic_DNA"/>
</dbReference>
<dbReference type="GO" id="GO:0003697">
    <property type="term" value="F:single-stranded DNA binding"/>
    <property type="evidence" value="ECO:0007669"/>
    <property type="project" value="TreeGrafter"/>
</dbReference>
<dbReference type="Proteomes" id="UP000054560">
    <property type="component" value="Unassembled WGS sequence"/>
</dbReference>
<evidence type="ECO:0000313" key="5">
    <source>
        <dbReference type="EMBL" id="KNC83005.1"/>
    </source>
</evidence>
<comment type="similarity">
    <text evidence="1">Belongs to the SMC family. SMC5 subfamily.</text>
</comment>
<dbReference type="Pfam" id="PF13476">
    <property type="entry name" value="AAA_23"/>
    <property type="match status" value="1"/>
</dbReference>
<organism evidence="5 6">
    <name type="scientific">Sphaeroforma arctica JP610</name>
    <dbReference type="NCBI Taxonomy" id="667725"/>
    <lineage>
        <taxon>Eukaryota</taxon>
        <taxon>Ichthyosporea</taxon>
        <taxon>Ichthyophonida</taxon>
        <taxon>Sphaeroforma</taxon>
    </lineage>
</organism>
<sequence>MAPRNDSYKFGSIVRIKLIDFVTYDDVEFRPGPHLNVVIGPNGTGKSSLVCAICLGLSGPPALLGRGSKVSDYVKHKKDKAIIEIELKGNKRNTIVQRTIYTDDRSDWKLNGKTASKKEVKTAVTSYNIQLDNLCQFLPQDKVTNFAKSSATDLLHLTQDMVGTEDMLEVFLTC</sequence>
<dbReference type="GO" id="GO:0000724">
    <property type="term" value="P:double-strand break repair via homologous recombination"/>
    <property type="evidence" value="ECO:0007669"/>
    <property type="project" value="TreeGrafter"/>
</dbReference>
<evidence type="ECO:0000256" key="1">
    <source>
        <dbReference type="ARBA" id="ARBA00010171"/>
    </source>
</evidence>